<dbReference type="EMBL" id="NIVC01000978">
    <property type="protein sequence ID" value="PAA74072.1"/>
    <property type="molecule type" value="Genomic_DNA"/>
</dbReference>
<accession>A0A267FM64</accession>
<dbReference type="PROSITE" id="PS50137">
    <property type="entry name" value="DS_RBD"/>
    <property type="match status" value="1"/>
</dbReference>
<evidence type="ECO:0000256" key="1">
    <source>
        <dbReference type="PROSITE-ProRule" id="PRU00266"/>
    </source>
</evidence>
<dbReference type="InterPro" id="IPR014720">
    <property type="entry name" value="dsRBD_dom"/>
</dbReference>
<dbReference type="PANTHER" id="PTHR13482:SF3">
    <property type="entry name" value="MICROPROCESSOR COMPLEX SUBUNIT DGCR8"/>
    <property type="match status" value="1"/>
</dbReference>
<feature type="compositionally biased region" description="Polar residues" evidence="2">
    <location>
        <begin position="384"/>
        <end position="394"/>
    </location>
</feature>
<dbReference type="STRING" id="282301.A0A267FM64"/>
<sequence length="885" mass="95128">MATASPVATAAAAVAPGSNRGTPQHQHHQNHRRQFYGVRIPVEEDPENFVPVANADSPANATGGSGEKFFTASVSSIDREFAPKPPFRLPPSWIPIDHTSGLTMYLHKPTKVVTLARPYFAGSVALRNHLIPVACLPCLGYRRGLEAAGLLSSNSASSKASRGVQTDCDMVDIVLPLSTDSPQSAEPQPQPQQQPAQDGIESGKEQLEVPNAAVAEDSPAAPAAPAAPAENSDAEEGEITSSEDGNDSDDADKDKKKKDDGSSVNNGSRKRPVEVAATSVDNKRPRWTSSTSLETPTQPPSSPPPPPPPPPPRLPSSSISICPASSSRGGAVYLSHAEVREYCRRLFLYKTEQRQLCQHPGQSRPVQLPQVLPPQASAAVAGSTEDTPGDSSIECSPFAAASASTSPTAAQQQQQKQQQQPPGHPQQPSPSPSRVSYPNSSRPGVRDTLNSKLILVNSDTGRRERLINPVGKMPASVIADLQVAPDRQFRYEYQRISDTELRCNLLSHDGRQLGTGVGKNKRLARHMAALSGLETLAPNFDQFKDDLLKHPSLVGTGSAAAAASADKESGGGSSMDQTKSDKKSQQNRGRPDVGNKSVQNTGRPQQQQPPSPSSTAAASADSSDQPAEVPDDFKSIGSSDPRAVELLKRHKLPRMRCLLSDYMRRYCIEESELRIEYSTCAPATNNPASGRHHHHHHRPHQQHTCCLTLRGSQSGQCVGRSKAAAYDLAAQRLLAQAYPMAGSFYSILKLVGPLSHAAALAGQKNEFAEVQEQLKSSDRGTLKKGLLDMLRRKLRELGRNWTEYGPQFKGKFYDIPELLPRIEPHPDSALPTFSMDETAAAASAKTELVEPDPMGPAPHVAMDVEVPTSGNQPESQLELASEHQD</sequence>
<dbReference type="Gene3D" id="2.20.70.10">
    <property type="match status" value="1"/>
</dbReference>
<feature type="region of interest" description="Disordered" evidence="2">
    <location>
        <begin position="840"/>
        <end position="885"/>
    </location>
</feature>
<feature type="domain" description="DRBM" evidence="3">
    <location>
        <begin position="509"/>
        <end position="538"/>
    </location>
</feature>
<feature type="compositionally biased region" description="Basic and acidic residues" evidence="2">
    <location>
        <begin position="252"/>
        <end position="261"/>
    </location>
</feature>
<evidence type="ECO:0000313" key="5">
    <source>
        <dbReference type="Proteomes" id="UP000215902"/>
    </source>
</evidence>
<dbReference type="Gene3D" id="3.30.160.20">
    <property type="match status" value="1"/>
</dbReference>
<feature type="region of interest" description="Disordered" evidence="2">
    <location>
        <begin position="216"/>
        <end position="330"/>
    </location>
</feature>
<feature type="compositionally biased region" description="Basic and acidic residues" evidence="2">
    <location>
        <begin position="578"/>
        <end position="593"/>
    </location>
</feature>
<feature type="region of interest" description="Disordered" evidence="2">
    <location>
        <begin position="559"/>
        <end position="638"/>
    </location>
</feature>
<feature type="compositionally biased region" description="Low complexity" evidence="2">
    <location>
        <begin position="432"/>
        <end position="443"/>
    </location>
</feature>
<dbReference type="GO" id="GO:0003725">
    <property type="term" value="F:double-stranded RNA binding"/>
    <property type="evidence" value="ECO:0007669"/>
    <property type="project" value="TreeGrafter"/>
</dbReference>
<organism evidence="4 5">
    <name type="scientific">Macrostomum lignano</name>
    <dbReference type="NCBI Taxonomy" id="282301"/>
    <lineage>
        <taxon>Eukaryota</taxon>
        <taxon>Metazoa</taxon>
        <taxon>Spiralia</taxon>
        <taxon>Lophotrochozoa</taxon>
        <taxon>Platyhelminthes</taxon>
        <taxon>Rhabditophora</taxon>
        <taxon>Macrostomorpha</taxon>
        <taxon>Macrostomida</taxon>
        <taxon>Macrostomidae</taxon>
        <taxon>Macrostomum</taxon>
    </lineage>
</organism>
<feature type="compositionally biased region" description="Pro residues" evidence="2">
    <location>
        <begin position="422"/>
        <end position="431"/>
    </location>
</feature>
<feature type="compositionally biased region" description="Low complexity" evidence="2">
    <location>
        <begin position="216"/>
        <end position="231"/>
    </location>
</feature>
<protein>
    <recommendedName>
        <fullName evidence="3">DRBM domain-containing protein</fullName>
    </recommendedName>
</protein>
<keyword evidence="1" id="KW-0694">RNA-binding</keyword>
<feature type="compositionally biased region" description="Low complexity" evidence="2">
    <location>
        <begin position="1"/>
        <end position="16"/>
    </location>
</feature>
<feature type="region of interest" description="Disordered" evidence="2">
    <location>
        <begin position="373"/>
        <end position="450"/>
    </location>
</feature>
<feature type="compositionally biased region" description="Low complexity" evidence="2">
    <location>
        <begin position="181"/>
        <end position="197"/>
    </location>
</feature>
<comment type="caution">
    <text evidence="4">The sequence shown here is derived from an EMBL/GenBank/DDBJ whole genome shotgun (WGS) entry which is preliminary data.</text>
</comment>
<dbReference type="GO" id="GO:0070877">
    <property type="term" value="C:microprocessor complex"/>
    <property type="evidence" value="ECO:0007669"/>
    <property type="project" value="InterPro"/>
</dbReference>
<dbReference type="AlphaFoldDB" id="A0A267FM64"/>
<evidence type="ECO:0000259" key="3">
    <source>
        <dbReference type="PROSITE" id="PS50137"/>
    </source>
</evidence>
<dbReference type="GO" id="GO:0042802">
    <property type="term" value="F:identical protein binding"/>
    <property type="evidence" value="ECO:0007669"/>
    <property type="project" value="InterPro"/>
</dbReference>
<name>A0A267FM64_9PLAT</name>
<evidence type="ECO:0000256" key="2">
    <source>
        <dbReference type="SAM" id="MobiDB-lite"/>
    </source>
</evidence>
<evidence type="ECO:0000313" key="4">
    <source>
        <dbReference type="EMBL" id="PAA74072.1"/>
    </source>
</evidence>
<gene>
    <name evidence="4" type="ORF">BOX15_Mlig017690g1</name>
</gene>
<dbReference type="GO" id="GO:0020037">
    <property type="term" value="F:heme binding"/>
    <property type="evidence" value="ECO:0007669"/>
    <property type="project" value="InterPro"/>
</dbReference>
<reference evidence="4 5" key="1">
    <citation type="submission" date="2017-06" db="EMBL/GenBank/DDBJ databases">
        <title>A platform for efficient transgenesis in Macrostomum lignano, a flatworm model organism for stem cell research.</title>
        <authorList>
            <person name="Berezikov E."/>
        </authorList>
    </citation>
    <scope>NUCLEOTIDE SEQUENCE [LARGE SCALE GENOMIC DNA]</scope>
    <source>
        <strain evidence="4">DV1</strain>
        <tissue evidence="4">Whole organism</tissue>
    </source>
</reference>
<keyword evidence="5" id="KW-1185">Reference proteome</keyword>
<dbReference type="GO" id="GO:0031053">
    <property type="term" value="P:primary miRNA processing"/>
    <property type="evidence" value="ECO:0007669"/>
    <property type="project" value="InterPro"/>
</dbReference>
<dbReference type="PANTHER" id="PTHR13482">
    <property type="entry name" value="MICRORNA PROCESSOR COMPLEX SUBUNIT DGCR8"/>
    <property type="match status" value="1"/>
</dbReference>
<feature type="compositionally biased region" description="Pro residues" evidence="2">
    <location>
        <begin position="297"/>
        <end position="314"/>
    </location>
</feature>
<feature type="compositionally biased region" description="Low complexity" evidence="2">
    <location>
        <begin position="315"/>
        <end position="327"/>
    </location>
</feature>
<feature type="region of interest" description="Disordered" evidence="2">
    <location>
        <begin position="1"/>
        <end position="32"/>
    </location>
</feature>
<dbReference type="InterPro" id="IPR040375">
    <property type="entry name" value="DGCR8"/>
</dbReference>
<dbReference type="OrthoDB" id="112668at2759"/>
<feature type="region of interest" description="Disordered" evidence="2">
    <location>
        <begin position="178"/>
        <end position="203"/>
    </location>
</feature>
<proteinExistence type="predicted"/>
<dbReference type="Proteomes" id="UP000215902">
    <property type="component" value="Unassembled WGS sequence"/>
</dbReference>
<dbReference type="SUPFAM" id="SSF54768">
    <property type="entry name" value="dsRNA-binding domain-like"/>
    <property type="match status" value="1"/>
</dbReference>
<feature type="compositionally biased region" description="Low complexity" evidence="2">
    <location>
        <begin position="396"/>
        <end position="421"/>
    </location>
</feature>
<dbReference type="GO" id="GO:0070878">
    <property type="term" value="F:primary miRNA binding"/>
    <property type="evidence" value="ECO:0007669"/>
    <property type="project" value="TreeGrafter"/>
</dbReference>
<feature type="compositionally biased region" description="Low complexity" evidence="2">
    <location>
        <begin position="613"/>
        <end position="627"/>
    </location>
</feature>